<feature type="active site" description="Proton donor/acceptor" evidence="4">
    <location>
        <position position="132"/>
    </location>
</feature>
<evidence type="ECO:0000256" key="5">
    <source>
        <dbReference type="SAM" id="Phobius"/>
    </source>
</evidence>
<evidence type="ECO:0000313" key="6">
    <source>
        <dbReference type="EMBL" id="KEK16231.1"/>
    </source>
</evidence>
<dbReference type="Proteomes" id="UP000276940">
    <property type="component" value="Unassembled WGS sequence"/>
</dbReference>
<dbReference type="NCBIfam" id="TIGR01076">
    <property type="entry name" value="sortase_fam"/>
    <property type="match status" value="1"/>
</dbReference>
<keyword evidence="2" id="KW-0378">Hydrolase</keyword>
<evidence type="ECO:0000313" key="14">
    <source>
        <dbReference type="Proteomes" id="UP000276940"/>
    </source>
</evidence>
<reference evidence="10 14" key="4">
    <citation type="journal article" date="2018" name="J Appl Environ Microbiol">
        <title>The gut symbionts Lactobacillus reuteri R2lc and 2010 encode a polyketide synthase cluster that activates the mammalian aryl-hydrocarbon receptor.</title>
        <authorList>
            <person name="Ozcam M."/>
            <person name="Roos S."/>
            <person name="Van Pijkeren J.P."/>
        </authorList>
    </citation>
    <scope>NUCLEOTIDE SEQUENCE [LARGE SCALE GENOMIC DNA]</scope>
    <source>
        <strain evidence="10 14">R2lc</strain>
    </source>
</reference>
<dbReference type="SUPFAM" id="SSF63817">
    <property type="entry name" value="Sortase"/>
    <property type="match status" value="1"/>
</dbReference>
<reference evidence="13" key="5">
    <citation type="submission" date="2018-04" db="EMBL/GenBank/DDBJ databases">
        <title>Draft Genome Sequences of 10 Lactobacillus Species from 22 Commercial Probiotic Products.</title>
        <authorList>
            <person name="Gangiredla J."/>
            <person name="Barnaba T.J."/>
            <person name="Mammel M.K."/>
            <person name="Lacher D.W."/>
            <person name="Elkins C.A."/>
            <person name="Lampel K.A."/>
            <person name="Whitehouse C.A."/>
            <person name="Tartera C."/>
        </authorList>
    </citation>
    <scope>NUCLEOTIDE SEQUENCE [LARGE SCALE GENOMIC DNA]</scope>
    <source>
        <strain evidence="13">DS12_10</strain>
    </source>
</reference>
<dbReference type="PATRIC" id="fig|1598.90.peg.376"/>
<dbReference type="EMBL" id="WJMZ01000015">
    <property type="protein sequence ID" value="MRG84601.1"/>
    <property type="molecule type" value="Genomic_DNA"/>
</dbReference>
<gene>
    <name evidence="8" type="ORF">BFD03_06595</name>
    <name evidence="10" type="ORF">C5O77_06945</name>
    <name evidence="9" type="ORF">DB325_09230</name>
    <name evidence="7" type="ORF">GIX80_09460</name>
    <name evidence="6" type="ORF">LR3_09170</name>
</gene>
<dbReference type="GO" id="GO:0008234">
    <property type="term" value="F:cysteine-type peptidase activity"/>
    <property type="evidence" value="ECO:0007669"/>
    <property type="project" value="UniProtKB-KW"/>
</dbReference>
<dbReference type="EMBL" id="JOSX01000009">
    <property type="protein sequence ID" value="KEK16231.1"/>
    <property type="molecule type" value="Genomic_DNA"/>
</dbReference>
<dbReference type="EMBL" id="PTLS01000032">
    <property type="protein sequence ID" value="RMX25006.1"/>
    <property type="molecule type" value="Genomic_DNA"/>
</dbReference>
<evidence type="ECO:0000313" key="8">
    <source>
        <dbReference type="EMBL" id="OCX47392.1"/>
    </source>
</evidence>
<evidence type="ECO:0000313" key="9">
    <source>
        <dbReference type="EMBL" id="PTV01867.1"/>
    </source>
</evidence>
<keyword evidence="5" id="KW-0812">Transmembrane</keyword>
<dbReference type="Proteomes" id="UP000441557">
    <property type="component" value="Unassembled WGS sequence"/>
</dbReference>
<sequence length="234" mass="26349">MKKDKKRSFEWLRWTAVVVLLLVSVVLIFNQQIKSYLVGSYKPEITRQTVQSNQKKKATYDFQSVKDLNLQTAAKARANKQSINTIGAITVPAINMTIPIANGVDNTTLALAAGTLRPDMKMGEGNYALAGHNMAHGSKILFSPLYYHAKVGQMIYITNMDRVYEYKIYQREFIAATRVDVVDNTPEKIITLITCDATGANRLMIRGKFVKSEPFTQAPQNVQKNFSEKYTTGR</sequence>
<comment type="caution">
    <text evidence="6">The sequence shown here is derived from an EMBL/GenBank/DDBJ whole genome shotgun (WGS) entry which is preliminary data.</text>
</comment>
<evidence type="ECO:0000313" key="11">
    <source>
        <dbReference type="Proteomes" id="UP000027731"/>
    </source>
</evidence>
<protein>
    <submittedName>
        <fullName evidence="6 8">Sortase</fullName>
    </submittedName>
</protein>
<dbReference type="InterPro" id="IPR005754">
    <property type="entry name" value="Sortase"/>
</dbReference>
<dbReference type="InterPro" id="IPR023365">
    <property type="entry name" value="Sortase_dom-sf"/>
</dbReference>
<dbReference type="Proteomes" id="UP000027731">
    <property type="component" value="Unassembled WGS sequence"/>
</dbReference>
<dbReference type="Gene3D" id="2.40.260.10">
    <property type="entry name" value="Sortase"/>
    <property type="match status" value="1"/>
</dbReference>
<feature type="active site" description="Acyl-thioester intermediate" evidence="4">
    <location>
        <position position="195"/>
    </location>
</feature>
<dbReference type="EMBL" id="QAZN01000023">
    <property type="protein sequence ID" value="PTV01867.1"/>
    <property type="molecule type" value="Genomic_DNA"/>
</dbReference>
<organism evidence="6 11">
    <name type="scientific">Limosilactobacillus reuteri</name>
    <name type="common">Lactobacillus reuteri</name>
    <dbReference type="NCBI Taxonomy" id="1598"/>
    <lineage>
        <taxon>Bacteria</taxon>
        <taxon>Bacillati</taxon>
        <taxon>Bacillota</taxon>
        <taxon>Bacilli</taxon>
        <taxon>Lactobacillales</taxon>
        <taxon>Lactobacillaceae</taxon>
        <taxon>Limosilactobacillus</taxon>
    </lineage>
</organism>
<keyword evidence="5" id="KW-0472">Membrane</keyword>
<keyword evidence="1" id="KW-0645">Protease</keyword>
<accession>A0A073JNM8</accession>
<evidence type="ECO:0000256" key="4">
    <source>
        <dbReference type="PIRSR" id="PIRSR605754-1"/>
    </source>
</evidence>
<dbReference type="EMBL" id="MCNS01000010">
    <property type="protein sequence ID" value="OCX47392.1"/>
    <property type="molecule type" value="Genomic_DNA"/>
</dbReference>
<dbReference type="Proteomes" id="UP000244083">
    <property type="component" value="Unassembled WGS sequence"/>
</dbReference>
<reference evidence="7 15" key="6">
    <citation type="submission" date="2019-11" db="EMBL/GenBank/DDBJ databases">
        <title>Draft genome sequence of 12 host-associated Lactobacillus reuteri rodent strains.</title>
        <authorList>
            <person name="Zhang S."/>
            <person name="Ozcam M."/>
            <person name="Van Pijkeren J.P."/>
        </authorList>
    </citation>
    <scope>NUCLEOTIDE SEQUENCE [LARGE SCALE GENOMIC DNA]</scope>
    <source>
        <strain evidence="7 15">L1604-1</strain>
    </source>
</reference>
<evidence type="ECO:0000256" key="3">
    <source>
        <dbReference type="ARBA" id="ARBA00022807"/>
    </source>
</evidence>
<feature type="transmembrane region" description="Helical" evidence="5">
    <location>
        <begin position="12"/>
        <end position="29"/>
    </location>
</feature>
<evidence type="ECO:0000313" key="12">
    <source>
        <dbReference type="Proteomes" id="UP000095141"/>
    </source>
</evidence>
<dbReference type="Proteomes" id="UP000095141">
    <property type="component" value="Unassembled WGS sequence"/>
</dbReference>
<keyword evidence="5" id="KW-1133">Transmembrane helix</keyword>
<name>A0A073JNM8_LIMRT</name>
<reference evidence="9" key="3">
    <citation type="journal article" date="2018" name="Genome Announc.">
        <title>Fifty-Six Draft Genome Sequences of 10 Lactobacillus Species from 22 Commercial Dietary Supplements.</title>
        <authorList>
            <person name="Gangiredla J."/>
            <person name="Barnaba T.J."/>
            <person name="Mammel M.K."/>
            <person name="Lacher D.W."/>
            <person name="Elkins C.A."/>
            <person name="Lampel K.A."/>
            <person name="Whitehouse C.A."/>
            <person name="Tartera C."/>
        </authorList>
    </citation>
    <scope>NUCLEOTIDE SEQUENCE</scope>
    <source>
        <strain evidence="9">DS12_10</strain>
    </source>
</reference>
<evidence type="ECO:0000256" key="2">
    <source>
        <dbReference type="ARBA" id="ARBA00022801"/>
    </source>
</evidence>
<dbReference type="GO" id="GO:0006508">
    <property type="term" value="P:proteolysis"/>
    <property type="evidence" value="ECO:0007669"/>
    <property type="project" value="UniProtKB-KW"/>
</dbReference>
<evidence type="ECO:0000313" key="7">
    <source>
        <dbReference type="EMBL" id="MRG84601.1"/>
    </source>
</evidence>
<evidence type="ECO:0000313" key="10">
    <source>
        <dbReference type="EMBL" id="RMX25006.1"/>
    </source>
</evidence>
<evidence type="ECO:0000256" key="1">
    <source>
        <dbReference type="ARBA" id="ARBA00022670"/>
    </source>
</evidence>
<keyword evidence="3" id="KW-0788">Thiol protease</keyword>
<reference evidence="6 11" key="1">
    <citation type="submission" date="2014-06" db="EMBL/GenBank/DDBJ databases">
        <title>Genetic determinant of reutericyclin biosynthesis of Lactobacillus reuteri.</title>
        <authorList>
            <person name="Lin X."/>
            <person name="Duar R."/>
            <person name="Walter J."/>
            <person name="Gaenzle M."/>
        </authorList>
    </citation>
    <scope>NUCLEOTIDE SEQUENCE [LARGE SCALE GENOMIC DNA]</scope>
    <source>
        <strain evidence="6 11">LTH2584</strain>
    </source>
</reference>
<proteinExistence type="predicted"/>
<dbReference type="InterPro" id="IPR042007">
    <property type="entry name" value="Sortase_A"/>
</dbReference>
<dbReference type="AlphaFoldDB" id="A0A073JNM8"/>
<dbReference type="CDD" id="cd06165">
    <property type="entry name" value="Sortase_A"/>
    <property type="match status" value="1"/>
</dbReference>
<evidence type="ECO:0000313" key="13">
    <source>
        <dbReference type="Proteomes" id="UP000244083"/>
    </source>
</evidence>
<reference evidence="8 12" key="2">
    <citation type="submission" date="2016-08" db="EMBL/GenBank/DDBJ databases">
        <title>Probiotic bacterium isolated from chicken gut.</title>
        <authorList>
            <person name="Levy J.L."/>
            <person name="Hassan H.M."/>
            <person name="Mendoza M.A."/>
        </authorList>
    </citation>
    <scope>NUCLEOTIDE SEQUENCE [LARGE SCALE GENOMIC DNA]</scope>
    <source>
        <strain evidence="8 12">P43</strain>
    </source>
</reference>
<evidence type="ECO:0000313" key="15">
    <source>
        <dbReference type="Proteomes" id="UP000441557"/>
    </source>
</evidence>
<dbReference type="RefSeq" id="WP_035155563.1">
    <property type="nucleotide sequence ID" value="NZ_CAJSZG010000005.1"/>
</dbReference>
<dbReference type="Pfam" id="PF04203">
    <property type="entry name" value="Sortase"/>
    <property type="match status" value="1"/>
</dbReference>